<evidence type="ECO:0000256" key="5">
    <source>
        <dbReference type="ARBA" id="ARBA00022679"/>
    </source>
</evidence>
<dbReference type="Pfam" id="PF00632">
    <property type="entry name" value="HECT"/>
    <property type="match status" value="1"/>
</dbReference>
<dbReference type="PANTHER" id="PTHR45700">
    <property type="entry name" value="UBIQUITIN-PROTEIN LIGASE E3C"/>
    <property type="match status" value="1"/>
</dbReference>
<dbReference type="SMART" id="SM00119">
    <property type="entry name" value="HECTc"/>
    <property type="match status" value="1"/>
</dbReference>
<dbReference type="AlphaFoldDB" id="A0A8B7XLG6"/>
<dbReference type="Gene3D" id="3.30.2410.10">
    <property type="entry name" value="Hect, E3 ligase catalytic domain"/>
    <property type="match status" value="1"/>
</dbReference>
<dbReference type="GO" id="GO:0000209">
    <property type="term" value="P:protein polyubiquitination"/>
    <property type="evidence" value="ECO:0007669"/>
    <property type="project" value="InterPro"/>
</dbReference>
<dbReference type="Gene3D" id="3.90.1750.10">
    <property type="entry name" value="Hect, E3 ligase catalytic domains"/>
    <property type="match status" value="1"/>
</dbReference>
<dbReference type="InterPro" id="IPR035983">
    <property type="entry name" value="Hect_E3_ubiquitin_ligase"/>
</dbReference>
<dbReference type="GO" id="GO:0005737">
    <property type="term" value="C:cytoplasm"/>
    <property type="evidence" value="ECO:0007669"/>
    <property type="project" value="UniProtKB-SubCell"/>
</dbReference>
<feature type="domain" description="HECT" evidence="9">
    <location>
        <begin position="475"/>
        <end position="815"/>
    </location>
</feature>
<dbReference type="RefSeq" id="XP_022080805.1">
    <property type="nucleotide sequence ID" value="XM_022225113.1"/>
</dbReference>
<evidence type="ECO:0000256" key="3">
    <source>
        <dbReference type="ARBA" id="ARBA00012485"/>
    </source>
</evidence>
<keyword evidence="4" id="KW-0963">Cytoplasm</keyword>
<dbReference type="PROSITE" id="PS50237">
    <property type="entry name" value="HECT"/>
    <property type="match status" value="1"/>
</dbReference>
<evidence type="ECO:0000256" key="6">
    <source>
        <dbReference type="ARBA" id="ARBA00022786"/>
    </source>
</evidence>
<keyword evidence="6 7" id="KW-0833">Ubl conjugation pathway</keyword>
<reference evidence="11" key="1">
    <citation type="submission" date="2025-08" db="UniProtKB">
        <authorList>
            <consortium name="RefSeq"/>
        </authorList>
    </citation>
    <scope>IDENTIFICATION</scope>
</reference>
<dbReference type="CTD" id="143279"/>
<dbReference type="InterPro" id="IPR044611">
    <property type="entry name" value="E3A/B/C-like"/>
</dbReference>
<gene>
    <name evidence="11" type="primary">LOC110973902</name>
</gene>
<evidence type="ECO:0000259" key="9">
    <source>
        <dbReference type="PROSITE" id="PS50237"/>
    </source>
</evidence>
<feature type="active site" description="Glycyl thioester intermediate" evidence="7">
    <location>
        <position position="783"/>
    </location>
</feature>
<evidence type="ECO:0000256" key="8">
    <source>
        <dbReference type="SAM" id="MobiDB-lite"/>
    </source>
</evidence>
<evidence type="ECO:0000256" key="4">
    <source>
        <dbReference type="ARBA" id="ARBA00022490"/>
    </source>
</evidence>
<dbReference type="Gene3D" id="3.30.2160.10">
    <property type="entry name" value="Hect, E3 ligase catalytic domain"/>
    <property type="match status" value="1"/>
</dbReference>
<sequence length="815" mass="91565">MSSLRPMAGQICASCQAPISQGLQSQRATCPTCARSFPAGARRTPGVVAPLTPGGVSGDVGMYSHQAMTDSVNDRLPSLRTPSADKNDKTNKGGRFSGITNFFSSLGGGKAKGEKGNEQEMNTKGRPSSEQGLPAINPGQAMVSQSAPSLGGKGLHKGKEAILQGYTPMTLKQFKECLSKAKASENFKKVQGFYELAFSSFSHINATFMEAGKDPRSTEDPGTSQAYVSTVFKHLLEVPEEIQKTTLKAIINSLLKDMKKPRDKNDLRAYLILLQNPQFRQTSTYVIFAHLLRQVAGLCDQDHHYLVHWFKRLPNDTFRDMVSRLIQFISIRLFPPEPADLPPIGKCSWWIPSVTKVLALLNAANSLTVPNKIVYTCFYNNTLDHVDLMKEYYAWQSPNNYQTFTFCQYPFILSLQAKRTIMQKDSEQQMIMTARRSLVAKVQQRQMPNMNMLFLNLKVRRSHLVSDSLHEVARKKADLKKKLRVQFHNEPGLDMGGLTKEWFLLLLRKIFKEEYGMFTYNDKSRCFWFNPACVDCNQEFNLVGVLMGLAVYNSIILDIHFPACTYRKLLSPAVVPYNNPGAEVGRTSVTQEDLAQVNPELAHGLKELLTYEGNVEDDLCMSFQISLPVYGTVQTIDLKPDGASIPVTNENRREYVELYLKYLLNDSIYQQFAAFYHGFHSVCASNALIMLRPEEVEMLVCGSPNLDLDALEKVTTYDGFTKEDQTIRYFWEVVKAFPVALQKKLMLFATGSDRIPIGGMGEMTFKIVKVNASTSMLPMSHTCFNQLILPPYKSRRQLKHKITIAISNAEGFGLE</sequence>
<feature type="region of interest" description="Disordered" evidence="8">
    <location>
        <begin position="73"/>
        <end position="155"/>
    </location>
</feature>
<protein>
    <recommendedName>
        <fullName evidence="3">HECT-type E3 ubiquitin transferase</fullName>
        <ecNumber evidence="3">2.3.2.26</ecNumber>
    </recommendedName>
</protein>
<dbReference type="FunFam" id="3.30.2410.10:FF:000003">
    <property type="entry name" value="probable E3 ubiquitin-protein ligase HERC4 isoform X1"/>
    <property type="match status" value="1"/>
</dbReference>
<evidence type="ECO:0000256" key="1">
    <source>
        <dbReference type="ARBA" id="ARBA00000885"/>
    </source>
</evidence>
<dbReference type="InterPro" id="IPR000569">
    <property type="entry name" value="HECT_dom"/>
</dbReference>
<keyword evidence="5" id="KW-0808">Transferase</keyword>
<organism evidence="10 11">
    <name type="scientific">Acanthaster planci</name>
    <name type="common">Crown-of-thorns starfish</name>
    <dbReference type="NCBI Taxonomy" id="133434"/>
    <lineage>
        <taxon>Eukaryota</taxon>
        <taxon>Metazoa</taxon>
        <taxon>Echinodermata</taxon>
        <taxon>Eleutherozoa</taxon>
        <taxon>Asterozoa</taxon>
        <taxon>Asteroidea</taxon>
        <taxon>Valvatacea</taxon>
        <taxon>Valvatida</taxon>
        <taxon>Acanthasteridae</taxon>
        <taxon>Acanthaster</taxon>
    </lineage>
</organism>
<dbReference type="EC" id="2.3.2.26" evidence="3"/>
<dbReference type="KEGG" id="aplc:110973902"/>
<accession>A0A8B7XLG6</accession>
<name>A0A8B7XLG6_ACAPL</name>
<dbReference type="GO" id="GO:0061630">
    <property type="term" value="F:ubiquitin protein ligase activity"/>
    <property type="evidence" value="ECO:0007669"/>
    <property type="project" value="UniProtKB-EC"/>
</dbReference>
<comment type="catalytic activity">
    <reaction evidence="1">
        <text>S-ubiquitinyl-[E2 ubiquitin-conjugating enzyme]-L-cysteine + [acceptor protein]-L-lysine = [E2 ubiquitin-conjugating enzyme]-L-cysteine + N(6)-ubiquitinyl-[acceptor protein]-L-lysine.</text>
        <dbReference type="EC" id="2.3.2.26"/>
    </reaction>
</comment>
<dbReference type="GeneID" id="110973902"/>
<dbReference type="Proteomes" id="UP000694845">
    <property type="component" value="Unplaced"/>
</dbReference>
<comment type="subcellular location">
    <subcellularLocation>
        <location evidence="2">Cytoplasm</location>
    </subcellularLocation>
</comment>
<dbReference type="OrthoDB" id="5981550at2759"/>
<proteinExistence type="predicted"/>
<evidence type="ECO:0000313" key="10">
    <source>
        <dbReference type="Proteomes" id="UP000694845"/>
    </source>
</evidence>
<evidence type="ECO:0000256" key="2">
    <source>
        <dbReference type="ARBA" id="ARBA00004496"/>
    </source>
</evidence>
<feature type="compositionally biased region" description="Basic and acidic residues" evidence="8">
    <location>
        <begin position="111"/>
        <end position="123"/>
    </location>
</feature>
<dbReference type="SUPFAM" id="SSF56204">
    <property type="entry name" value="Hect, E3 ligase catalytic domain"/>
    <property type="match status" value="1"/>
</dbReference>
<dbReference type="PANTHER" id="PTHR45700:SF9">
    <property type="entry name" value="HECT-TYPE E3 UBIQUITIN TRANSFERASE"/>
    <property type="match status" value="1"/>
</dbReference>
<keyword evidence="10" id="KW-1185">Reference proteome</keyword>
<dbReference type="OMA" id="DLMSEYY"/>
<evidence type="ECO:0000256" key="7">
    <source>
        <dbReference type="PROSITE-ProRule" id="PRU00104"/>
    </source>
</evidence>
<evidence type="ECO:0000313" key="11">
    <source>
        <dbReference type="RefSeq" id="XP_022080805.1"/>
    </source>
</evidence>
<dbReference type="FunFam" id="3.30.2160.10:FF:000004">
    <property type="entry name" value="probable E3 ubiquitin-protein ligase HERC4 isoform X1"/>
    <property type="match status" value="1"/>
</dbReference>
<dbReference type="CDD" id="cd00078">
    <property type="entry name" value="HECTc"/>
    <property type="match status" value="1"/>
</dbReference>